<accession>A0ABU8YLX9</accession>
<protein>
    <submittedName>
        <fullName evidence="1">Uncharacterized protein</fullName>
    </submittedName>
</protein>
<comment type="caution">
    <text evidence="1">The sequence shown here is derived from an EMBL/GenBank/DDBJ whole genome shotgun (WGS) entry which is preliminary data.</text>
</comment>
<evidence type="ECO:0000313" key="1">
    <source>
        <dbReference type="EMBL" id="MEK0185153.1"/>
    </source>
</evidence>
<sequence length="44" mass="4562">MATLEAPQDAIVIDASQSLEVIVQFLINNIGNPGAGNLLPGNEN</sequence>
<name>A0ABU8YLX9_9CYAN</name>
<reference evidence="1 2" key="1">
    <citation type="journal article" date="2020" name="Harmful Algae">
        <title>Molecular and morphological characterization of a novel dihydroanatoxin-a producing Microcoleus species (cyanobacteria) from the Russian River, California, USA.</title>
        <authorList>
            <person name="Conklin K.Y."/>
            <person name="Stancheva R."/>
            <person name="Otten T.G."/>
            <person name="Fadness R."/>
            <person name="Boyer G.L."/>
            <person name="Read B."/>
            <person name="Zhang X."/>
            <person name="Sheath R.G."/>
        </authorList>
    </citation>
    <scope>NUCLEOTIDE SEQUENCE [LARGE SCALE GENOMIC DNA]</scope>
    <source>
        <strain evidence="1 2">PTRS2</strain>
    </source>
</reference>
<organism evidence="1 2">
    <name type="scientific">Microcoleus anatoxicus PTRS2</name>
    <dbReference type="NCBI Taxonomy" id="2705321"/>
    <lineage>
        <taxon>Bacteria</taxon>
        <taxon>Bacillati</taxon>
        <taxon>Cyanobacteriota</taxon>
        <taxon>Cyanophyceae</taxon>
        <taxon>Oscillatoriophycideae</taxon>
        <taxon>Oscillatoriales</taxon>
        <taxon>Microcoleaceae</taxon>
        <taxon>Microcoleus</taxon>
        <taxon>Microcoleus anatoxicus</taxon>
    </lineage>
</organism>
<keyword evidence="2" id="KW-1185">Reference proteome</keyword>
<evidence type="ECO:0000313" key="2">
    <source>
        <dbReference type="Proteomes" id="UP001384579"/>
    </source>
</evidence>
<dbReference type="RefSeq" id="WP_340523716.1">
    <property type="nucleotide sequence ID" value="NZ_JBBLXS010000098.1"/>
</dbReference>
<dbReference type="Proteomes" id="UP001384579">
    <property type="component" value="Unassembled WGS sequence"/>
</dbReference>
<gene>
    <name evidence="1" type="ORF">WMG39_09805</name>
</gene>
<proteinExistence type="predicted"/>
<dbReference type="EMBL" id="JBBLXS010000098">
    <property type="protein sequence ID" value="MEK0185153.1"/>
    <property type="molecule type" value="Genomic_DNA"/>
</dbReference>